<evidence type="ECO:0000313" key="2">
    <source>
        <dbReference type="Proteomes" id="UP000199387"/>
    </source>
</evidence>
<reference evidence="1 2" key="1">
    <citation type="submission" date="2016-10" db="EMBL/GenBank/DDBJ databases">
        <authorList>
            <person name="de Groot N.N."/>
        </authorList>
    </citation>
    <scope>NUCLEOTIDE SEQUENCE [LARGE SCALE GENOMIC DNA]</scope>
    <source>
        <strain evidence="1 2">DSM 45514</strain>
    </source>
</reference>
<accession>A0A1G6HPS3</accession>
<sequence length="91" mass="10449">MSRTPDSPYRYDLKKQRYGLYRSKSALNIWMGLRNKVSETRTGVNALAREITPSTRSHFVTRKFGANHLEQLTTNAFSIQMLIITENGDVV</sequence>
<protein>
    <submittedName>
        <fullName evidence="1">Uncharacterized protein</fullName>
    </submittedName>
</protein>
<dbReference type="AlphaFoldDB" id="A0A1G6HPS3"/>
<name>A0A1G6HPS3_9BACL</name>
<organism evidence="1 2">
    <name type="scientific">Melghirimyces thermohalophilus</name>
    <dbReference type="NCBI Taxonomy" id="1236220"/>
    <lineage>
        <taxon>Bacteria</taxon>
        <taxon>Bacillati</taxon>
        <taxon>Bacillota</taxon>
        <taxon>Bacilli</taxon>
        <taxon>Bacillales</taxon>
        <taxon>Thermoactinomycetaceae</taxon>
        <taxon>Melghirimyces</taxon>
    </lineage>
</organism>
<dbReference type="EMBL" id="FMZA01000001">
    <property type="protein sequence ID" value="SDB96240.1"/>
    <property type="molecule type" value="Genomic_DNA"/>
</dbReference>
<proteinExistence type="predicted"/>
<dbReference type="Proteomes" id="UP000199387">
    <property type="component" value="Unassembled WGS sequence"/>
</dbReference>
<keyword evidence="2" id="KW-1185">Reference proteome</keyword>
<evidence type="ECO:0000313" key="1">
    <source>
        <dbReference type="EMBL" id="SDB96240.1"/>
    </source>
</evidence>
<gene>
    <name evidence="1" type="ORF">SAMN04488112_101148</name>
</gene>